<evidence type="ECO:0000313" key="5">
    <source>
        <dbReference type="Proteomes" id="UP001190700"/>
    </source>
</evidence>
<name>A0AAE0GS14_9CHLO</name>
<evidence type="ECO:0000313" key="4">
    <source>
        <dbReference type="EMBL" id="KAK3283280.1"/>
    </source>
</evidence>
<feature type="domain" description="Glycosyltransferase 61 catalytic" evidence="2">
    <location>
        <begin position="2"/>
        <end position="180"/>
    </location>
</feature>
<gene>
    <name evidence="3" type="ORF">CYMTET_9018</name>
    <name evidence="4" type="ORF">CYMTET_9024</name>
</gene>
<evidence type="ECO:0000313" key="3">
    <source>
        <dbReference type="EMBL" id="KAK3283274.1"/>
    </source>
</evidence>
<sequence>MYYSFLLETLPKLLLLQPFLADDLERQVLMWDQPWEDDYLGMLGFNTEQKVKYDPDVVYFATESLLYPSPVVHNEPSLNAMLATRAALNVAVLPAAERGLVIYCKGAANASSAQHVDNEDEIMAAIQTLVIPEDRFVIYDDALSMSAASTIELFEQAKVVIGPHGDGLSNILFSAPGTQVSLKYTLMHATPITVDASIYSAYAPNA</sequence>
<accession>A0AAE0GS14</accession>
<feature type="signal peptide" evidence="1">
    <location>
        <begin position="1"/>
        <end position="21"/>
    </location>
</feature>
<protein>
    <recommendedName>
        <fullName evidence="2">Glycosyltransferase 61 catalytic domain-containing protein</fullName>
    </recommendedName>
</protein>
<evidence type="ECO:0000256" key="1">
    <source>
        <dbReference type="SAM" id="SignalP"/>
    </source>
</evidence>
<dbReference type="InterPro" id="IPR049625">
    <property type="entry name" value="Glyco_transf_61_cat"/>
</dbReference>
<dbReference type="Pfam" id="PF04577">
    <property type="entry name" value="Glyco_transf_61"/>
    <property type="match status" value="1"/>
</dbReference>
<proteinExistence type="predicted"/>
<dbReference type="GO" id="GO:0016757">
    <property type="term" value="F:glycosyltransferase activity"/>
    <property type="evidence" value="ECO:0007669"/>
    <property type="project" value="InterPro"/>
</dbReference>
<dbReference type="AlphaFoldDB" id="A0AAE0GS14"/>
<dbReference type="EMBL" id="LGRX02002931">
    <property type="protein sequence ID" value="KAK3283280.1"/>
    <property type="molecule type" value="Genomic_DNA"/>
</dbReference>
<feature type="chain" id="PRO_5042442682" description="Glycosyltransferase 61 catalytic domain-containing protein" evidence="1">
    <location>
        <begin position="22"/>
        <end position="206"/>
    </location>
</feature>
<keyword evidence="1" id="KW-0732">Signal</keyword>
<keyword evidence="5" id="KW-1185">Reference proteome</keyword>
<evidence type="ECO:0000259" key="2">
    <source>
        <dbReference type="Pfam" id="PF04577"/>
    </source>
</evidence>
<dbReference type="Proteomes" id="UP001190700">
    <property type="component" value="Unassembled WGS sequence"/>
</dbReference>
<reference evidence="3 5" key="1">
    <citation type="journal article" date="2015" name="Genome Biol. Evol.">
        <title>Comparative Genomics of a Bacterivorous Green Alga Reveals Evolutionary Causalities and Consequences of Phago-Mixotrophic Mode of Nutrition.</title>
        <authorList>
            <person name="Burns J.A."/>
            <person name="Paasch A."/>
            <person name="Narechania A."/>
            <person name="Kim E."/>
        </authorList>
    </citation>
    <scope>NUCLEOTIDE SEQUENCE [LARGE SCALE GENOMIC DNA]</scope>
    <source>
        <strain evidence="3">PLY_AMNH</strain>
    </source>
</reference>
<reference evidence="3" key="2">
    <citation type="submission" date="2023-06" db="EMBL/GenBank/DDBJ databases">
        <title>Long-read-based genome assembly of the green algal bacterivore Cymbomonas tetramitiformis.</title>
        <authorList>
            <person name="Gyaltshen Y."/>
            <person name="Rozenberg A."/>
            <person name="Paasch A."/>
            <person name="Burns J.A."/>
            <person name="Warring S."/>
            <person name="Larson R."/>
            <person name="Maurer-Alcala X."/>
            <person name="Dacks J."/>
            <person name="Kim E."/>
        </authorList>
    </citation>
    <scope>NUCLEOTIDE SEQUENCE</scope>
    <source>
        <strain evidence="3">PLY_AMNH</strain>
    </source>
</reference>
<organism evidence="3 5">
    <name type="scientific">Cymbomonas tetramitiformis</name>
    <dbReference type="NCBI Taxonomy" id="36881"/>
    <lineage>
        <taxon>Eukaryota</taxon>
        <taxon>Viridiplantae</taxon>
        <taxon>Chlorophyta</taxon>
        <taxon>Pyramimonadophyceae</taxon>
        <taxon>Pyramimonadales</taxon>
        <taxon>Pyramimonadaceae</taxon>
        <taxon>Cymbomonas</taxon>
    </lineage>
</organism>
<dbReference type="EMBL" id="LGRX02002931">
    <property type="protein sequence ID" value="KAK3283274.1"/>
    <property type="molecule type" value="Genomic_DNA"/>
</dbReference>
<comment type="caution">
    <text evidence="3">The sequence shown here is derived from an EMBL/GenBank/DDBJ whole genome shotgun (WGS) entry which is preliminary data.</text>
</comment>